<gene>
    <name evidence="4" type="ORF">DICPUDRAFT_98874</name>
</gene>
<dbReference type="RefSeq" id="XP_003291001.1">
    <property type="nucleotide sequence ID" value="XM_003290953.1"/>
</dbReference>
<dbReference type="GO" id="GO:0005737">
    <property type="term" value="C:cytoplasm"/>
    <property type="evidence" value="ECO:0000318"/>
    <property type="project" value="GO_Central"/>
</dbReference>
<feature type="compositionally biased region" description="Low complexity" evidence="3">
    <location>
        <begin position="190"/>
        <end position="207"/>
    </location>
</feature>
<dbReference type="SUPFAM" id="SSF53254">
    <property type="entry name" value="Phosphoglycerate mutase-like"/>
    <property type="match status" value="1"/>
</dbReference>
<dbReference type="Proteomes" id="UP000001064">
    <property type="component" value="Unassembled WGS sequence"/>
</dbReference>
<dbReference type="FunCoup" id="F0ZUB0">
    <property type="interactions" value="621"/>
</dbReference>
<feature type="compositionally biased region" description="Low complexity" evidence="3">
    <location>
        <begin position="429"/>
        <end position="447"/>
    </location>
</feature>
<dbReference type="EMBL" id="GL871191">
    <property type="protein sequence ID" value="EGC32467.1"/>
    <property type="molecule type" value="Genomic_DNA"/>
</dbReference>
<dbReference type="AlphaFoldDB" id="F0ZUB0"/>
<name>F0ZUB0_DICPU</name>
<accession>F0ZUB0</accession>
<dbReference type="Gene3D" id="3.40.50.1240">
    <property type="entry name" value="Phosphoglycerate mutase-like"/>
    <property type="match status" value="2"/>
</dbReference>
<evidence type="ECO:0000256" key="2">
    <source>
        <dbReference type="PIRSR" id="PIRSR613078-2"/>
    </source>
</evidence>
<dbReference type="InterPro" id="IPR029033">
    <property type="entry name" value="His_PPase_superfam"/>
</dbReference>
<evidence type="ECO:0000313" key="4">
    <source>
        <dbReference type="EMBL" id="EGC32467.1"/>
    </source>
</evidence>
<feature type="binding site" evidence="2">
    <location>
        <begin position="8"/>
        <end position="15"/>
    </location>
    <ligand>
        <name>substrate</name>
    </ligand>
</feature>
<feature type="region of interest" description="Disordered" evidence="3">
    <location>
        <begin position="428"/>
        <end position="450"/>
    </location>
</feature>
<dbReference type="GO" id="GO:0016791">
    <property type="term" value="F:phosphatase activity"/>
    <property type="evidence" value="ECO:0000318"/>
    <property type="project" value="GO_Central"/>
</dbReference>
<dbReference type="OrthoDB" id="354304at2759"/>
<protein>
    <submittedName>
        <fullName evidence="4">Uncharacterized protein</fullName>
    </submittedName>
</protein>
<dbReference type="GeneID" id="10508853"/>
<dbReference type="InterPro" id="IPR051695">
    <property type="entry name" value="Phosphoglycerate_Mutase"/>
</dbReference>
<dbReference type="STRING" id="5786.F0ZUB0"/>
<dbReference type="SMART" id="SM00855">
    <property type="entry name" value="PGAM"/>
    <property type="match status" value="1"/>
</dbReference>
<dbReference type="CDD" id="cd07067">
    <property type="entry name" value="HP_PGM_like"/>
    <property type="match status" value="1"/>
</dbReference>
<organism evidence="4 5">
    <name type="scientific">Dictyostelium purpureum</name>
    <name type="common">Slime mold</name>
    <dbReference type="NCBI Taxonomy" id="5786"/>
    <lineage>
        <taxon>Eukaryota</taxon>
        <taxon>Amoebozoa</taxon>
        <taxon>Evosea</taxon>
        <taxon>Eumycetozoa</taxon>
        <taxon>Dictyostelia</taxon>
        <taxon>Dictyosteliales</taxon>
        <taxon>Dictyosteliaceae</taxon>
        <taxon>Dictyostelium</taxon>
    </lineage>
</organism>
<dbReference type="eggNOG" id="KOG0235">
    <property type="taxonomic scope" value="Eukaryota"/>
</dbReference>
<evidence type="ECO:0000313" key="5">
    <source>
        <dbReference type="Proteomes" id="UP000001064"/>
    </source>
</evidence>
<feature type="compositionally biased region" description="Polar residues" evidence="3">
    <location>
        <begin position="174"/>
        <end position="189"/>
    </location>
</feature>
<dbReference type="PANTHER" id="PTHR46517:SF1">
    <property type="entry name" value="FRUCTOSE-2,6-BISPHOSPHATASE TIGAR"/>
    <property type="match status" value="1"/>
</dbReference>
<dbReference type="InterPro" id="IPR013078">
    <property type="entry name" value="His_Pase_superF_clade-1"/>
</dbReference>
<dbReference type="OMA" id="QNFKWIQ"/>
<feature type="binding site" evidence="2">
    <location>
        <position position="60"/>
    </location>
    <ligand>
        <name>substrate</name>
    </ligand>
</feature>
<keyword evidence="1" id="KW-0378">Hydrolase</keyword>
<reference evidence="5" key="1">
    <citation type="journal article" date="2011" name="Genome Biol.">
        <title>Comparative genomics of the social amoebae Dictyostelium discoideum and Dictyostelium purpureum.</title>
        <authorList>
            <consortium name="US DOE Joint Genome Institute (JGI-PGF)"/>
            <person name="Sucgang R."/>
            <person name="Kuo A."/>
            <person name="Tian X."/>
            <person name="Salerno W."/>
            <person name="Parikh A."/>
            <person name="Feasley C.L."/>
            <person name="Dalin E."/>
            <person name="Tu H."/>
            <person name="Huang E."/>
            <person name="Barry K."/>
            <person name="Lindquist E."/>
            <person name="Shapiro H."/>
            <person name="Bruce D."/>
            <person name="Schmutz J."/>
            <person name="Salamov A."/>
            <person name="Fey P."/>
            <person name="Gaudet P."/>
            <person name="Anjard C."/>
            <person name="Babu M.M."/>
            <person name="Basu S."/>
            <person name="Bushmanova Y."/>
            <person name="van der Wel H."/>
            <person name="Katoh-Kurasawa M."/>
            <person name="Dinh C."/>
            <person name="Coutinho P.M."/>
            <person name="Saito T."/>
            <person name="Elias M."/>
            <person name="Schaap P."/>
            <person name="Kay R.R."/>
            <person name="Henrissat B."/>
            <person name="Eichinger L."/>
            <person name="Rivero F."/>
            <person name="Putnam N.H."/>
            <person name="West C.M."/>
            <person name="Loomis W.F."/>
            <person name="Chisholm R.L."/>
            <person name="Shaulsky G."/>
            <person name="Strassmann J.E."/>
            <person name="Queller D.C."/>
            <person name="Kuspa A."/>
            <person name="Grigoriev I.V."/>
        </authorList>
    </citation>
    <scope>NUCLEOTIDE SEQUENCE [LARGE SCALE GENOMIC DNA]</scope>
    <source>
        <strain evidence="5">QSDP1</strain>
    </source>
</reference>
<dbReference type="VEuPathDB" id="AmoebaDB:DICPUDRAFT_98874"/>
<dbReference type="Pfam" id="PF00300">
    <property type="entry name" value="His_Phos_1"/>
    <property type="match status" value="1"/>
</dbReference>
<dbReference type="InParanoid" id="F0ZUB0"/>
<evidence type="ECO:0000256" key="3">
    <source>
        <dbReference type="SAM" id="MobiDB-lite"/>
    </source>
</evidence>
<dbReference type="KEGG" id="dpp:DICPUDRAFT_98874"/>
<sequence length="507" mass="56113">MVIFTFVRHGETDYNKNGILQGHLNIPLNNKGRQQAVSVGQKLSKENVPINLIITSDLDRAYETATIIKEQLVKPDHNNIENSISNNNNSSSSYQCFSPPIESTQLLRERNLGKLEGLDLRHLVHWEELPESKRAVEIQNLLKSQTPQQIQLQNQLHQLNQQQQKTLNNETTFIQSEPSSPNLSYTNTYSANSSAPSSPLSLSGASSLNTSTSSLSSTLSNSSSTSSFSSSLSSSLEIPISLTSSSTPTNVKLTSNILKHLPHKELKMESKSKLIRRAKDAFQFILRQIPSKFINEGNSSSSSTSSTSSPIDEMFLPPSYNSSISQQSTPSTLNQTSNFHILVVSHSVILRTLLSLLLCKKSPPLFCTNPSSNNGLVSQSEQSSTQNFKWIQFELKNASTIRTSFNIIEKKSRDSIKRIPREITFYPETNNKANSNSTNSNNSASSSIKKQLPVSTNNVVVIEPVDIKNQTINNNNNSNINSPNNNNDIVGITQKFQKASINTENEE</sequence>
<evidence type="ECO:0000256" key="1">
    <source>
        <dbReference type="ARBA" id="ARBA00022801"/>
    </source>
</evidence>
<keyword evidence="5" id="KW-1185">Reference proteome</keyword>
<dbReference type="PANTHER" id="PTHR46517">
    <property type="entry name" value="FRUCTOSE-2,6-BISPHOSPHATASE TIGAR"/>
    <property type="match status" value="1"/>
</dbReference>
<proteinExistence type="predicted"/>
<feature type="region of interest" description="Disordered" evidence="3">
    <location>
        <begin position="174"/>
        <end position="207"/>
    </location>
</feature>